<reference evidence="1 2" key="2">
    <citation type="journal article" date="2010" name="Nucleic Acids Res.">
        <title>BeetleBase in 2010: revisions to provide comprehensive genomic information for Tribolium castaneum.</title>
        <authorList>
            <person name="Kim H.S."/>
            <person name="Murphy T."/>
            <person name="Xia J."/>
            <person name="Caragea D."/>
            <person name="Park Y."/>
            <person name="Beeman R.W."/>
            <person name="Lorenzen M.D."/>
            <person name="Butcher S."/>
            <person name="Manak J.R."/>
            <person name="Brown S.J."/>
        </authorList>
    </citation>
    <scope>NUCLEOTIDE SEQUENCE [LARGE SCALE GENOMIC DNA]</scope>
    <source>
        <strain evidence="1 2">Georgia GA2</strain>
    </source>
</reference>
<proteinExistence type="predicted"/>
<sequence length="393" mass="44372">MHLLRVFFLPKFYHAWTFGRLNAGVLCRLDVVVRTSVRTWLRLPHDIPVGYFHAPTKSGGLGIPQLSRFIPFLRLKRFDRLGRSAVDYVRESAFTDIVDQKIRWCRERLSGIVDQVAGGRDALDAYWTAQLHQSVDGRALRESASVASSTQWLRCSTRAIPASDWLHYTAVHIGALPSRVRTSCGRRGGQDVSCRGLPPHRGRVLRHDAIAKRISADLMELGWIVTRQVSFRTTAGVFRPDMVAVKEGVTVILDVQIVSPAPTLDEAHRRKVAKYRNRADLARYLAEAAVARGRARLRIYDLPARPSLGETCGVLSRWGPARAGALRSALQSLYNDVTLRFMEKLGAVQCIHGLSDGSWTRRRESSEARKSAVMLLWFYHLWGHRSSRFPRVS</sequence>
<dbReference type="EMBL" id="KQ972869">
    <property type="protein sequence ID" value="KXZ75749.1"/>
    <property type="molecule type" value="Genomic_DNA"/>
</dbReference>
<evidence type="ECO:0000313" key="2">
    <source>
        <dbReference type="Proteomes" id="UP000007266"/>
    </source>
</evidence>
<evidence type="ECO:0000313" key="1">
    <source>
        <dbReference type="EMBL" id="KXZ75749.1"/>
    </source>
</evidence>
<dbReference type="AlphaFoldDB" id="A0A139W8Y6"/>
<dbReference type="InParanoid" id="A0A139W8Y6"/>
<dbReference type="OMA" id="RITCPLW"/>
<protein>
    <submittedName>
        <fullName evidence="1">Retrovirus-related Pol polyprotein from type-2 retrotransposable element R2DM-like Protein</fullName>
    </submittedName>
</protein>
<dbReference type="Proteomes" id="UP000007266">
    <property type="component" value="Unassembled WGS sequence"/>
</dbReference>
<keyword evidence="2" id="KW-1185">Reference proteome</keyword>
<reference evidence="1 2" key="1">
    <citation type="journal article" date="2008" name="Nature">
        <title>The genome of the model beetle and pest Tribolium castaneum.</title>
        <authorList>
            <consortium name="Tribolium Genome Sequencing Consortium"/>
            <person name="Richards S."/>
            <person name="Gibbs R.A."/>
            <person name="Weinstock G.M."/>
            <person name="Brown S.J."/>
            <person name="Denell R."/>
            <person name="Beeman R.W."/>
            <person name="Gibbs R."/>
            <person name="Beeman R.W."/>
            <person name="Brown S.J."/>
            <person name="Bucher G."/>
            <person name="Friedrich M."/>
            <person name="Grimmelikhuijzen C.J."/>
            <person name="Klingler M."/>
            <person name="Lorenzen M."/>
            <person name="Richards S."/>
            <person name="Roth S."/>
            <person name="Schroder R."/>
            <person name="Tautz D."/>
            <person name="Zdobnov E.M."/>
            <person name="Muzny D."/>
            <person name="Gibbs R.A."/>
            <person name="Weinstock G.M."/>
            <person name="Attaway T."/>
            <person name="Bell S."/>
            <person name="Buhay C.J."/>
            <person name="Chandrabose M.N."/>
            <person name="Chavez D."/>
            <person name="Clerk-Blankenburg K.P."/>
            <person name="Cree A."/>
            <person name="Dao M."/>
            <person name="Davis C."/>
            <person name="Chacko J."/>
            <person name="Dinh H."/>
            <person name="Dugan-Rocha S."/>
            <person name="Fowler G."/>
            <person name="Garner T.T."/>
            <person name="Garnes J."/>
            <person name="Gnirke A."/>
            <person name="Hawes A."/>
            <person name="Hernandez J."/>
            <person name="Hines S."/>
            <person name="Holder M."/>
            <person name="Hume J."/>
            <person name="Jhangiani S.N."/>
            <person name="Joshi V."/>
            <person name="Khan Z.M."/>
            <person name="Jackson L."/>
            <person name="Kovar C."/>
            <person name="Kowis A."/>
            <person name="Lee S."/>
            <person name="Lewis L.R."/>
            <person name="Margolis J."/>
            <person name="Morgan M."/>
            <person name="Nazareth L.V."/>
            <person name="Nguyen N."/>
            <person name="Okwuonu G."/>
            <person name="Parker D."/>
            <person name="Richards S."/>
            <person name="Ruiz S.J."/>
            <person name="Santibanez J."/>
            <person name="Savard J."/>
            <person name="Scherer S.E."/>
            <person name="Schneider B."/>
            <person name="Sodergren E."/>
            <person name="Tautz D."/>
            <person name="Vattahil S."/>
            <person name="Villasana D."/>
            <person name="White C.S."/>
            <person name="Wright R."/>
            <person name="Park Y."/>
            <person name="Beeman R.W."/>
            <person name="Lord J."/>
            <person name="Oppert B."/>
            <person name="Lorenzen M."/>
            <person name="Brown S."/>
            <person name="Wang L."/>
            <person name="Savard J."/>
            <person name="Tautz D."/>
            <person name="Richards S."/>
            <person name="Weinstock G."/>
            <person name="Gibbs R.A."/>
            <person name="Liu Y."/>
            <person name="Worley K."/>
            <person name="Weinstock G."/>
            <person name="Elsik C.G."/>
            <person name="Reese J.T."/>
            <person name="Elhaik E."/>
            <person name="Landan G."/>
            <person name="Graur D."/>
            <person name="Arensburger P."/>
            <person name="Atkinson P."/>
            <person name="Beeman R.W."/>
            <person name="Beidler J."/>
            <person name="Brown S.J."/>
            <person name="Demuth J.P."/>
            <person name="Drury D.W."/>
            <person name="Du Y.Z."/>
            <person name="Fujiwara H."/>
            <person name="Lorenzen M."/>
            <person name="Maselli V."/>
            <person name="Osanai M."/>
            <person name="Park Y."/>
            <person name="Robertson H.M."/>
            <person name="Tu Z."/>
            <person name="Wang J.J."/>
            <person name="Wang S."/>
            <person name="Richards S."/>
            <person name="Song H."/>
            <person name="Zhang L."/>
            <person name="Sodergren E."/>
            <person name="Werner D."/>
            <person name="Stanke M."/>
            <person name="Morgenstern B."/>
            <person name="Solovyev V."/>
            <person name="Kosarev P."/>
            <person name="Brown G."/>
            <person name="Chen H.C."/>
            <person name="Ermolaeva O."/>
            <person name="Hlavina W."/>
            <person name="Kapustin Y."/>
            <person name="Kiryutin B."/>
            <person name="Kitts P."/>
            <person name="Maglott D."/>
            <person name="Pruitt K."/>
            <person name="Sapojnikov V."/>
            <person name="Souvorov A."/>
            <person name="Mackey A.J."/>
            <person name="Waterhouse R.M."/>
            <person name="Wyder S."/>
            <person name="Zdobnov E.M."/>
            <person name="Zdobnov E.M."/>
            <person name="Wyder S."/>
            <person name="Kriventseva E.V."/>
            <person name="Kadowaki T."/>
            <person name="Bork P."/>
            <person name="Aranda M."/>
            <person name="Bao R."/>
            <person name="Beermann A."/>
            <person name="Berns N."/>
            <person name="Bolognesi R."/>
            <person name="Bonneton F."/>
            <person name="Bopp D."/>
            <person name="Brown S.J."/>
            <person name="Bucher G."/>
            <person name="Butts T."/>
            <person name="Chaumot A."/>
            <person name="Denell R.E."/>
            <person name="Ferrier D.E."/>
            <person name="Friedrich M."/>
            <person name="Gordon C.M."/>
            <person name="Jindra M."/>
            <person name="Klingler M."/>
            <person name="Lan Q."/>
            <person name="Lattorff H.M."/>
            <person name="Laudet V."/>
            <person name="von Levetsow C."/>
            <person name="Liu Z."/>
            <person name="Lutz R."/>
            <person name="Lynch J.A."/>
            <person name="da Fonseca R.N."/>
            <person name="Posnien N."/>
            <person name="Reuter R."/>
            <person name="Roth S."/>
            <person name="Savard J."/>
            <person name="Schinko J.B."/>
            <person name="Schmitt C."/>
            <person name="Schoppmeier M."/>
            <person name="Schroder R."/>
            <person name="Shippy T.D."/>
            <person name="Simonnet F."/>
            <person name="Marques-Souza H."/>
            <person name="Tautz D."/>
            <person name="Tomoyasu Y."/>
            <person name="Trauner J."/>
            <person name="Van der Zee M."/>
            <person name="Vervoort M."/>
            <person name="Wittkopp N."/>
            <person name="Wimmer E.A."/>
            <person name="Yang X."/>
            <person name="Jones A.K."/>
            <person name="Sattelle D.B."/>
            <person name="Ebert P.R."/>
            <person name="Nelson D."/>
            <person name="Scott J.G."/>
            <person name="Beeman R.W."/>
            <person name="Muthukrishnan S."/>
            <person name="Kramer K.J."/>
            <person name="Arakane Y."/>
            <person name="Beeman R.W."/>
            <person name="Zhu Q."/>
            <person name="Hogenkamp D."/>
            <person name="Dixit R."/>
            <person name="Oppert B."/>
            <person name="Jiang H."/>
            <person name="Zou Z."/>
            <person name="Marshall J."/>
            <person name="Elpidina E."/>
            <person name="Vinokurov K."/>
            <person name="Oppert C."/>
            <person name="Zou Z."/>
            <person name="Evans J."/>
            <person name="Lu Z."/>
            <person name="Zhao P."/>
            <person name="Sumathipala N."/>
            <person name="Altincicek B."/>
            <person name="Vilcinskas A."/>
            <person name="Williams M."/>
            <person name="Hultmark D."/>
            <person name="Hetru C."/>
            <person name="Jiang H."/>
            <person name="Grimmelikhuijzen C.J."/>
            <person name="Hauser F."/>
            <person name="Cazzamali G."/>
            <person name="Williamson M."/>
            <person name="Park Y."/>
            <person name="Li B."/>
            <person name="Tanaka Y."/>
            <person name="Predel R."/>
            <person name="Neupert S."/>
            <person name="Schachtner J."/>
            <person name="Verleyen P."/>
            <person name="Raible F."/>
            <person name="Bork P."/>
            <person name="Friedrich M."/>
            <person name="Walden K.K."/>
            <person name="Robertson H.M."/>
            <person name="Angeli S."/>
            <person name="Foret S."/>
            <person name="Bucher G."/>
            <person name="Schuetz S."/>
            <person name="Maleszka R."/>
            <person name="Wimmer E.A."/>
            <person name="Beeman R.W."/>
            <person name="Lorenzen M."/>
            <person name="Tomoyasu Y."/>
            <person name="Miller S.C."/>
            <person name="Grossmann D."/>
            <person name="Bucher G."/>
        </authorList>
    </citation>
    <scope>NUCLEOTIDE SEQUENCE [LARGE SCALE GENOMIC DNA]</scope>
    <source>
        <strain evidence="1 2">Georgia GA2</strain>
    </source>
</reference>
<name>A0A139W8Y6_TRICA</name>
<accession>A0A139W8Y6</accession>
<gene>
    <name evidence="1" type="primary">AUGUSTUS-3.0.2_31733</name>
    <name evidence="1" type="ORF">TcasGA2_TC031733</name>
</gene>
<organism evidence="1 2">
    <name type="scientific">Tribolium castaneum</name>
    <name type="common">Red flour beetle</name>
    <dbReference type="NCBI Taxonomy" id="7070"/>
    <lineage>
        <taxon>Eukaryota</taxon>
        <taxon>Metazoa</taxon>
        <taxon>Ecdysozoa</taxon>
        <taxon>Arthropoda</taxon>
        <taxon>Hexapoda</taxon>
        <taxon>Insecta</taxon>
        <taxon>Pterygota</taxon>
        <taxon>Neoptera</taxon>
        <taxon>Endopterygota</taxon>
        <taxon>Coleoptera</taxon>
        <taxon>Polyphaga</taxon>
        <taxon>Cucujiformia</taxon>
        <taxon>Tenebrionidae</taxon>
        <taxon>Tenebrionidae incertae sedis</taxon>
        <taxon>Tribolium</taxon>
    </lineage>
</organism>
<dbReference type="PANTHER" id="PTHR37557:SF4">
    <property type="entry name" value="CCHC-TYPE DOMAIN-CONTAINING PROTEIN"/>
    <property type="match status" value="1"/>
</dbReference>
<dbReference type="PANTHER" id="PTHR37557">
    <property type="entry name" value="115 KDA PROTEIN IN TYPE-1 RETROTRANSPOSABLE ELEMENT R1DM-LIKE PROTEIN-RELATED-RELATED"/>
    <property type="match status" value="1"/>
</dbReference>